<evidence type="ECO:0000313" key="2">
    <source>
        <dbReference type="EMBL" id="GAA3748440.1"/>
    </source>
</evidence>
<organism evidence="2 3">
    <name type="scientific">Salinactinospora qingdaonensis</name>
    <dbReference type="NCBI Taxonomy" id="702744"/>
    <lineage>
        <taxon>Bacteria</taxon>
        <taxon>Bacillati</taxon>
        <taxon>Actinomycetota</taxon>
        <taxon>Actinomycetes</taxon>
        <taxon>Streptosporangiales</taxon>
        <taxon>Nocardiopsidaceae</taxon>
        <taxon>Salinactinospora</taxon>
    </lineage>
</organism>
<name>A0ABP7FU46_9ACTN</name>
<dbReference type="PROSITE" id="PS51257">
    <property type="entry name" value="PROKAR_LIPOPROTEIN"/>
    <property type="match status" value="1"/>
</dbReference>
<keyword evidence="3" id="KW-1185">Reference proteome</keyword>
<accession>A0ABP7FU46</accession>
<feature type="chain" id="PRO_5046810550" description="Zinc transport system substrate-binding protein" evidence="1">
    <location>
        <begin position="26"/>
        <end position="271"/>
    </location>
</feature>
<keyword evidence="1" id="KW-0732">Signal</keyword>
<reference evidence="3" key="1">
    <citation type="journal article" date="2019" name="Int. J. Syst. Evol. Microbiol.">
        <title>The Global Catalogue of Microorganisms (GCM) 10K type strain sequencing project: providing services to taxonomists for standard genome sequencing and annotation.</title>
        <authorList>
            <consortium name="The Broad Institute Genomics Platform"/>
            <consortium name="The Broad Institute Genome Sequencing Center for Infectious Disease"/>
            <person name="Wu L."/>
            <person name="Ma J."/>
        </authorList>
    </citation>
    <scope>NUCLEOTIDE SEQUENCE [LARGE SCALE GENOMIC DNA]</scope>
    <source>
        <strain evidence="3">JCM 17137</strain>
    </source>
</reference>
<dbReference type="RefSeq" id="WP_344972108.1">
    <property type="nucleotide sequence ID" value="NZ_BAABDD010000013.1"/>
</dbReference>
<dbReference type="SUPFAM" id="SSF53807">
    <property type="entry name" value="Helical backbone' metal receptor"/>
    <property type="match status" value="1"/>
</dbReference>
<protein>
    <recommendedName>
        <fullName evidence="4">Zinc transport system substrate-binding protein</fullName>
    </recommendedName>
</protein>
<evidence type="ECO:0000313" key="3">
    <source>
        <dbReference type="Proteomes" id="UP001500908"/>
    </source>
</evidence>
<dbReference type="EMBL" id="BAABDD010000013">
    <property type="protein sequence ID" value="GAA3748440.1"/>
    <property type="molecule type" value="Genomic_DNA"/>
</dbReference>
<evidence type="ECO:0000256" key="1">
    <source>
        <dbReference type="SAM" id="SignalP"/>
    </source>
</evidence>
<dbReference type="Proteomes" id="UP001500908">
    <property type="component" value="Unassembled WGS sequence"/>
</dbReference>
<sequence>MAYRIPLHLGALSAVALLMAGCASPEDTGAEPDTSQNDGPAVVATTTWQAAFARAAGAQDVTVIVPVSVQHAPDYDPKPSDLTAVAGADFVLYSPFESFASEITEAAGAEAETVEVDADNSPDVVAAEVERLGELFDTSEAAQGWLGAFETAREEIASELREEWPGDSAPTAVSQVYTAWAAELAGAEVVQTYGPEQLTPDDVATLRDAEPEFVFDNVHMSTGPVLPDSEAVQIDVVNYPSEGMDLIGLYQQNATLIAAAFNGEGSAGSGS</sequence>
<evidence type="ECO:0008006" key="4">
    <source>
        <dbReference type="Google" id="ProtNLM"/>
    </source>
</evidence>
<dbReference type="Gene3D" id="3.40.50.1980">
    <property type="entry name" value="Nitrogenase molybdenum iron protein domain"/>
    <property type="match status" value="1"/>
</dbReference>
<proteinExistence type="predicted"/>
<feature type="signal peptide" evidence="1">
    <location>
        <begin position="1"/>
        <end position="25"/>
    </location>
</feature>
<comment type="caution">
    <text evidence="2">The sequence shown here is derived from an EMBL/GenBank/DDBJ whole genome shotgun (WGS) entry which is preliminary data.</text>
</comment>
<dbReference type="Pfam" id="PF01297">
    <property type="entry name" value="ZnuA"/>
    <property type="match status" value="1"/>
</dbReference>
<gene>
    <name evidence="2" type="ORF">GCM10022402_29620</name>
</gene>
<dbReference type="InterPro" id="IPR006127">
    <property type="entry name" value="ZnuA-like"/>
</dbReference>